<comment type="caution">
    <text evidence="8">The sequence shown here is derived from an EMBL/GenBank/DDBJ whole genome shotgun (WGS) entry which is preliminary data.</text>
</comment>
<name>A0A134A391_9FUSO</name>
<organism evidence="8 9">
    <name type="scientific">Leptotrichia wadei</name>
    <dbReference type="NCBI Taxonomy" id="157687"/>
    <lineage>
        <taxon>Bacteria</taxon>
        <taxon>Fusobacteriati</taxon>
        <taxon>Fusobacteriota</taxon>
        <taxon>Fusobacteriia</taxon>
        <taxon>Fusobacteriales</taxon>
        <taxon>Leptotrichiaceae</taxon>
        <taxon>Leptotrichia</taxon>
    </lineage>
</organism>
<dbReference type="PATRIC" id="fig|157687.3.peg.1685"/>
<dbReference type="EMBL" id="LSDD01000124">
    <property type="protein sequence ID" value="KXB62186.1"/>
    <property type="molecule type" value="Genomic_DNA"/>
</dbReference>
<dbReference type="OrthoDB" id="286048at2"/>
<evidence type="ECO:0000256" key="6">
    <source>
        <dbReference type="ARBA" id="ARBA00022884"/>
    </source>
</evidence>
<dbReference type="GO" id="GO:0004519">
    <property type="term" value="F:endonuclease activity"/>
    <property type="evidence" value="ECO:0007669"/>
    <property type="project" value="UniProtKB-KW"/>
</dbReference>
<evidence type="ECO:0000256" key="3">
    <source>
        <dbReference type="ARBA" id="ARBA00022722"/>
    </source>
</evidence>
<evidence type="ECO:0000256" key="5">
    <source>
        <dbReference type="ARBA" id="ARBA00022801"/>
    </source>
</evidence>
<evidence type="ECO:0000313" key="8">
    <source>
        <dbReference type="EMBL" id="KXB62186.1"/>
    </source>
</evidence>
<keyword evidence="4" id="KW-0255">Endonuclease</keyword>
<gene>
    <name evidence="8" type="ORF">HMPREF3180_01691</name>
</gene>
<dbReference type="SUPFAM" id="SSF54786">
    <property type="entry name" value="YcfA/nrd intein domain"/>
    <property type="match status" value="1"/>
</dbReference>
<evidence type="ECO:0000256" key="2">
    <source>
        <dbReference type="ARBA" id="ARBA00022649"/>
    </source>
</evidence>
<dbReference type="Pfam" id="PF07927">
    <property type="entry name" value="HicA_toxin"/>
    <property type="match status" value="1"/>
</dbReference>
<dbReference type="Proteomes" id="UP000070483">
    <property type="component" value="Unassembled WGS sequence"/>
</dbReference>
<reference evidence="9" key="1">
    <citation type="submission" date="2016-01" db="EMBL/GenBank/DDBJ databases">
        <authorList>
            <person name="Mitreva M."/>
            <person name="Pepin K.H."/>
            <person name="Mihindukulasuriya K.A."/>
            <person name="Fulton R."/>
            <person name="Fronick C."/>
            <person name="O'Laughlin M."/>
            <person name="Miner T."/>
            <person name="Herter B."/>
            <person name="Rosa B.A."/>
            <person name="Cordes M."/>
            <person name="Tomlinson C."/>
            <person name="Wollam A."/>
            <person name="Palsikar V.B."/>
            <person name="Mardis E.R."/>
            <person name="Wilson R.K."/>
        </authorList>
    </citation>
    <scope>NUCLEOTIDE SEQUENCE [LARGE SCALE GENOMIC DNA]</scope>
    <source>
        <strain evidence="9">KA00185</strain>
    </source>
</reference>
<keyword evidence="6" id="KW-0694">RNA-binding</keyword>
<dbReference type="GO" id="GO:0016787">
    <property type="term" value="F:hydrolase activity"/>
    <property type="evidence" value="ECO:0007669"/>
    <property type="project" value="UniProtKB-KW"/>
</dbReference>
<sequence length="63" mass="7009">MPMTSTEMIKLLKKNGFVQIAGGKGSHKKFYNQSTGKSTIVPDHKQELGKGLEHRILKQDGLK</sequence>
<proteinExistence type="inferred from homology"/>
<keyword evidence="5" id="KW-0378">Hydrolase</keyword>
<dbReference type="GO" id="GO:0003729">
    <property type="term" value="F:mRNA binding"/>
    <property type="evidence" value="ECO:0007669"/>
    <property type="project" value="InterPro"/>
</dbReference>
<keyword evidence="7" id="KW-0346">Stress response</keyword>
<keyword evidence="9" id="KW-1185">Reference proteome</keyword>
<dbReference type="InterPro" id="IPR012933">
    <property type="entry name" value="HicA_mRNA_interferase"/>
</dbReference>
<evidence type="ECO:0000256" key="7">
    <source>
        <dbReference type="ARBA" id="ARBA00023016"/>
    </source>
</evidence>
<keyword evidence="3" id="KW-0540">Nuclease</keyword>
<evidence type="ECO:0000256" key="1">
    <source>
        <dbReference type="ARBA" id="ARBA00006620"/>
    </source>
</evidence>
<dbReference type="AlphaFoldDB" id="A0A134A391"/>
<protein>
    <submittedName>
        <fullName evidence="8">Toxin-antitoxin system, toxin component, HicA family</fullName>
    </submittedName>
</protein>
<dbReference type="Gene3D" id="3.30.920.30">
    <property type="entry name" value="Hypothetical protein"/>
    <property type="match status" value="1"/>
</dbReference>
<comment type="similarity">
    <text evidence="1">Belongs to the HicA mRNA interferase family.</text>
</comment>
<evidence type="ECO:0000313" key="9">
    <source>
        <dbReference type="Proteomes" id="UP000070483"/>
    </source>
</evidence>
<accession>A0A134A391</accession>
<dbReference type="InterPro" id="IPR038570">
    <property type="entry name" value="HicA_sf"/>
</dbReference>
<evidence type="ECO:0000256" key="4">
    <source>
        <dbReference type="ARBA" id="ARBA00022759"/>
    </source>
</evidence>
<dbReference type="STRING" id="157687.HMPREF3180_01691"/>
<keyword evidence="2" id="KW-1277">Toxin-antitoxin system</keyword>